<comment type="caution">
    <text evidence="1">The sequence shown here is derived from an EMBL/GenBank/DDBJ whole genome shotgun (WGS) entry which is preliminary data.</text>
</comment>
<sequence length="196" mass="22276">MALACSDGVIMAGGYAVQTIKNGGSVNVIYIFDGEAGNGRKRNIERTNESIKAWELAGVKKENISFLDYDDFYGLIDEEEIKSCIDDVTDLLRKNNFDIIFIPLYEGGHYQHDITNYVVSRAYVRSGMKCKLYECPEYNAYYSLKHTPGKILSLISKLIPLYEFKTSPSFIGSGNRLYLDMSNEELILKRKIGREH</sequence>
<dbReference type="Proteomes" id="UP000722750">
    <property type="component" value="Unassembled WGS sequence"/>
</dbReference>
<dbReference type="EMBL" id="JAANXD010000088">
    <property type="protein sequence ID" value="MBS1259302.1"/>
    <property type="molecule type" value="Genomic_DNA"/>
</dbReference>
<evidence type="ECO:0000313" key="1">
    <source>
        <dbReference type="EMBL" id="MBS1259302.1"/>
    </source>
</evidence>
<accession>A0A941W4N6</accession>
<dbReference type="AlphaFoldDB" id="A0A941W4N6"/>
<evidence type="ECO:0000313" key="2">
    <source>
        <dbReference type="Proteomes" id="UP000722750"/>
    </source>
</evidence>
<name>A0A941W4N6_9BACT</name>
<dbReference type="SUPFAM" id="SSF102588">
    <property type="entry name" value="LmbE-like"/>
    <property type="match status" value="1"/>
</dbReference>
<organism evidence="1 2">
    <name type="scientific">Candidatus Scalindua arabica</name>
    <dbReference type="NCBI Taxonomy" id="1127984"/>
    <lineage>
        <taxon>Bacteria</taxon>
        <taxon>Pseudomonadati</taxon>
        <taxon>Planctomycetota</taxon>
        <taxon>Candidatus Brocadiia</taxon>
        <taxon>Candidatus Brocadiales</taxon>
        <taxon>Candidatus Scalinduaceae</taxon>
        <taxon>Candidatus Scalindua</taxon>
    </lineage>
</organism>
<reference evidence="1" key="1">
    <citation type="journal article" date="2021" name="ISME J.">
        <title>Fine-scale metabolic discontinuity in a stratified prokaryote microbiome of a Red Sea deep halocline.</title>
        <authorList>
            <person name="Michoud G."/>
            <person name="Ngugi D.K."/>
            <person name="Barozzi A."/>
            <person name="Merlino G."/>
            <person name="Calleja M.L."/>
            <person name="Delgado-Huertas A."/>
            <person name="Moran X.A.G."/>
            <person name="Daffonchio D."/>
        </authorList>
    </citation>
    <scope>NUCLEOTIDE SEQUENCE</scope>
    <source>
        <strain evidence="1">SuakinDeep_MAG55_1</strain>
    </source>
</reference>
<gene>
    <name evidence="1" type="ORF">MAG551_02371</name>
</gene>
<protein>
    <recommendedName>
        <fullName evidence="3">PIG-L family deacetylase</fullName>
    </recommendedName>
</protein>
<dbReference type="InterPro" id="IPR003737">
    <property type="entry name" value="GlcNAc_PI_deacetylase-related"/>
</dbReference>
<dbReference type="InterPro" id="IPR024078">
    <property type="entry name" value="LmbE-like_dom_sf"/>
</dbReference>
<evidence type="ECO:0008006" key="3">
    <source>
        <dbReference type="Google" id="ProtNLM"/>
    </source>
</evidence>
<proteinExistence type="predicted"/>
<dbReference type="Pfam" id="PF02585">
    <property type="entry name" value="PIG-L"/>
    <property type="match status" value="1"/>
</dbReference>
<dbReference type="Gene3D" id="3.40.50.10320">
    <property type="entry name" value="LmbE-like"/>
    <property type="match status" value="1"/>
</dbReference>